<sequence>MAATPLLEARLRDLARGLADILGGLEVEPGRYRMSPSAPGPSLDATSLGLDLERMLGLGRTEAGRDAAKAVLDGYQREDAFFGGFFCEPEAERVLADSPVDRVLEMHANYITFQAAGAYAAIDRLPARPVRFYDQFLPAAGGQGLARYLTEHCPWHRSPWGAGGMVDNLGTILDLNLRLGLSGYRGPLAELRQWLDANRDPETGLWGSADVQGLNGQINGAYHLMRGTYCLQDWPFGQAERIVDAVLADLAAHPAFTPGRAHGCQDLDHFFLLEQCAAKAPGHRTADVRRAARARLAAILEESACPEGGFSFEAKNAVTVHNYLPRTSGKKEPDLLGCVFYGQALLSIGTILGLDVPWASSSTHGLPASRSGRTASRQ</sequence>
<evidence type="ECO:0000313" key="1">
    <source>
        <dbReference type="EMBL" id="EHJ45971.1"/>
    </source>
</evidence>
<dbReference type="Proteomes" id="UP000004662">
    <property type="component" value="Plasmid pFW10101"/>
</dbReference>
<dbReference type="eggNOG" id="COG0110">
    <property type="taxonomic scope" value="Bacteria"/>
</dbReference>
<dbReference type="RefSeq" id="WP_009183003.1">
    <property type="nucleotide sequence ID" value="NZ_CM001369.1"/>
</dbReference>
<reference evidence="2" key="1">
    <citation type="journal article" date="2015" name="Genome Announc.">
        <title>High-Quality Draft Genome Sequence of Desulfovibrio carbinoliphilus FW-101-2B, an Organic Acid-Oxidizing Sulfate-Reducing Bacterium Isolated from Uranium(VI)-Contaminated Groundwater.</title>
        <authorList>
            <person name="Ramsay B.D."/>
            <person name="Hwang C."/>
            <person name="Woo H.L."/>
            <person name="Carroll S.L."/>
            <person name="Lucas S."/>
            <person name="Han J."/>
            <person name="Lapidus A.L."/>
            <person name="Cheng J.F."/>
            <person name="Goodwin L.A."/>
            <person name="Pitluck S."/>
            <person name="Peters L."/>
            <person name="Chertkov O."/>
            <person name="Held B."/>
            <person name="Detter J.C."/>
            <person name="Han C.S."/>
            <person name="Tapia R."/>
            <person name="Land M.L."/>
            <person name="Hauser L.J."/>
            <person name="Kyrpides N.C."/>
            <person name="Ivanova N.N."/>
            <person name="Mikhailova N."/>
            <person name="Pagani I."/>
            <person name="Woyke T."/>
            <person name="Arkin A.P."/>
            <person name="Dehal P."/>
            <person name="Chivian D."/>
            <person name="Criddle C.S."/>
            <person name="Wu W."/>
            <person name="Chakraborty R."/>
            <person name="Hazen T.C."/>
            <person name="Fields M.W."/>
        </authorList>
    </citation>
    <scope>NUCLEOTIDE SEQUENCE [LARGE SCALE GENOMIC DNA]</scope>
    <source>
        <strain evidence="2">FW-101-2B</strain>
    </source>
</reference>
<evidence type="ECO:0000313" key="2">
    <source>
        <dbReference type="Proteomes" id="UP000004662"/>
    </source>
</evidence>
<protein>
    <submittedName>
        <fullName evidence="1">Uncharacterized protein</fullName>
    </submittedName>
</protein>
<keyword evidence="1" id="KW-0614">Plasmid</keyword>
<dbReference type="AlphaFoldDB" id="G7QE77"/>
<dbReference type="OrthoDB" id="2643438at2"/>
<keyword evidence="2" id="KW-1185">Reference proteome</keyword>
<accession>G7QE77</accession>
<proteinExistence type="predicted"/>
<name>G7QE77_9BACT</name>
<geneLocation type="plasmid" evidence="1 2">
    <name>pFW10101</name>
</geneLocation>
<dbReference type="EMBL" id="CM001369">
    <property type="protein sequence ID" value="EHJ45971.1"/>
    <property type="molecule type" value="Genomic_DNA"/>
</dbReference>
<organism evidence="1 2">
    <name type="scientific">Solidesulfovibrio carbinoliphilus subsp. oakridgensis</name>
    <dbReference type="NCBI Taxonomy" id="694327"/>
    <lineage>
        <taxon>Bacteria</taxon>
        <taxon>Pseudomonadati</taxon>
        <taxon>Thermodesulfobacteriota</taxon>
        <taxon>Desulfovibrionia</taxon>
        <taxon>Desulfovibrionales</taxon>
        <taxon>Desulfovibrionaceae</taxon>
        <taxon>Solidesulfovibrio</taxon>
    </lineage>
</organism>
<dbReference type="HOGENOM" id="CLU_731004_0_0_7"/>
<gene>
    <name evidence="1" type="ORF">DFW101_3687</name>
</gene>